<dbReference type="PROSITE" id="PS50975">
    <property type="entry name" value="ATP_GRASP"/>
    <property type="match status" value="1"/>
</dbReference>
<reference evidence="4" key="1">
    <citation type="journal article" date="2019" name="Int. J. Syst. Evol. Microbiol.">
        <title>The Global Catalogue of Microorganisms (GCM) 10K type strain sequencing project: providing services to taxonomists for standard genome sequencing and annotation.</title>
        <authorList>
            <consortium name="The Broad Institute Genomics Platform"/>
            <consortium name="The Broad Institute Genome Sequencing Center for Infectious Disease"/>
            <person name="Wu L."/>
            <person name="Ma J."/>
        </authorList>
    </citation>
    <scope>NUCLEOTIDE SEQUENCE [LARGE SCALE GENOMIC DNA]</scope>
    <source>
        <strain evidence="4">JCM 17983</strain>
    </source>
</reference>
<feature type="domain" description="ATP-grasp" evidence="2">
    <location>
        <begin position="126"/>
        <end position="321"/>
    </location>
</feature>
<dbReference type="Proteomes" id="UP001500457">
    <property type="component" value="Unassembled WGS sequence"/>
</dbReference>
<keyword evidence="1" id="KW-0547">Nucleotide-binding</keyword>
<comment type="caution">
    <text evidence="3">The sequence shown here is derived from an EMBL/GenBank/DDBJ whole genome shotgun (WGS) entry which is preliminary data.</text>
</comment>
<accession>A0ABP9E1B7</accession>
<name>A0ABP9E1B7_9PSEU</name>
<dbReference type="InterPro" id="IPR011761">
    <property type="entry name" value="ATP-grasp"/>
</dbReference>
<organism evidence="3 4">
    <name type="scientific">Actinomycetospora straminea</name>
    <dbReference type="NCBI Taxonomy" id="663607"/>
    <lineage>
        <taxon>Bacteria</taxon>
        <taxon>Bacillati</taxon>
        <taxon>Actinomycetota</taxon>
        <taxon>Actinomycetes</taxon>
        <taxon>Pseudonocardiales</taxon>
        <taxon>Pseudonocardiaceae</taxon>
        <taxon>Actinomycetospora</taxon>
    </lineage>
</organism>
<dbReference type="SUPFAM" id="SSF56059">
    <property type="entry name" value="Glutathione synthetase ATP-binding domain-like"/>
    <property type="match status" value="1"/>
</dbReference>
<evidence type="ECO:0000259" key="2">
    <source>
        <dbReference type="PROSITE" id="PS50975"/>
    </source>
</evidence>
<keyword evidence="1" id="KW-0067">ATP-binding</keyword>
<keyword evidence="4" id="KW-1185">Reference proteome</keyword>
<dbReference type="Gene3D" id="3.30.470.20">
    <property type="entry name" value="ATP-grasp fold, B domain"/>
    <property type="match status" value="1"/>
</dbReference>
<gene>
    <name evidence="3" type="ORF">GCM10023203_10500</name>
</gene>
<sequence>MAVDRSSGTLALIMGQPGTELVRPLASAGIPCGVVGRRTDATGFSRWARRVFEWDWTRPMDEHDGALAERFVRWGLEQPERPVLIYCSEEPLLFVSRYREQLSSAFEFVVPRPELVEALVDKSRFVTLADRYELPVPKSRVLDPEEDLALEDLDALEFPVVVKPRKRDLAWVAVDPTNSKAFHVESAHQLLSLWPRLRRLGASSIAQQYIGGAESRLESYHVYVDETGHVAGEFTGRKLRTTPRPFGHTSALQITDEPDVAHAGLDVVRRLDLRGVAKLDFKRAPDGRLFLLEINARFNLWHHAGACAGVNLPALVYADLTGQERPPVAAHPSPATWWHPKDLVAFRREGVPPGDWLRWAYRSEATAFWSRRDPLPLFVVALTWMRDASRRRTGLVRTHPRTRTKTPVGASPATEG</sequence>
<proteinExistence type="predicted"/>
<protein>
    <recommendedName>
        <fullName evidence="2">ATP-grasp domain-containing protein</fullName>
    </recommendedName>
</protein>
<dbReference type="EMBL" id="BAABHQ010000002">
    <property type="protein sequence ID" value="GAA4864507.1"/>
    <property type="molecule type" value="Genomic_DNA"/>
</dbReference>
<evidence type="ECO:0000313" key="4">
    <source>
        <dbReference type="Proteomes" id="UP001500457"/>
    </source>
</evidence>
<evidence type="ECO:0000256" key="1">
    <source>
        <dbReference type="PROSITE-ProRule" id="PRU00409"/>
    </source>
</evidence>
<dbReference type="RefSeq" id="WP_274229666.1">
    <property type="nucleotide sequence ID" value="NZ_BAABHQ010000002.1"/>
</dbReference>
<evidence type="ECO:0000313" key="3">
    <source>
        <dbReference type="EMBL" id="GAA4864507.1"/>
    </source>
</evidence>